<evidence type="ECO:0000256" key="5">
    <source>
        <dbReference type="SAM" id="MobiDB-lite"/>
    </source>
</evidence>
<dbReference type="InterPro" id="IPR011057">
    <property type="entry name" value="Mss4-like_sf"/>
</dbReference>
<dbReference type="VEuPathDB" id="FungiDB:TREMEDRAFT_59234"/>
<dbReference type="InterPro" id="IPR006913">
    <property type="entry name" value="CENP-V/GFA"/>
</dbReference>
<dbReference type="OrthoDB" id="9985472at2759"/>
<protein>
    <recommendedName>
        <fullName evidence="6">CENP-V/GFA domain-containing protein</fullName>
    </recommendedName>
</protein>
<comment type="similarity">
    <text evidence="1">Belongs to the Gfa family.</text>
</comment>
<dbReference type="STRING" id="5217.A0A4Q1BIG8"/>
<reference evidence="7 8" key="1">
    <citation type="submission" date="2016-06" db="EMBL/GenBank/DDBJ databases">
        <title>Evolution of pathogenesis and genome organization in the Tremellales.</title>
        <authorList>
            <person name="Cuomo C."/>
            <person name="Litvintseva A."/>
            <person name="Heitman J."/>
            <person name="Chen Y."/>
            <person name="Sun S."/>
            <person name="Springer D."/>
            <person name="Dromer F."/>
            <person name="Young S."/>
            <person name="Zeng Q."/>
            <person name="Chapman S."/>
            <person name="Gujja S."/>
            <person name="Saif S."/>
            <person name="Birren B."/>
        </authorList>
    </citation>
    <scope>NUCLEOTIDE SEQUENCE [LARGE SCALE GENOMIC DNA]</scope>
    <source>
        <strain evidence="7 8">ATCC 28783</strain>
    </source>
</reference>
<evidence type="ECO:0000256" key="2">
    <source>
        <dbReference type="ARBA" id="ARBA00022723"/>
    </source>
</evidence>
<dbReference type="PANTHER" id="PTHR33337">
    <property type="entry name" value="GFA DOMAIN-CONTAINING PROTEIN"/>
    <property type="match status" value="1"/>
</dbReference>
<name>A0A4Q1BIG8_TREME</name>
<sequence length="107" mass="11859">MSDCMSCRKASGSTHSGNFSVDEKDLQIMGHPKIYVDKGISGKEVYRHFCGDCGSPAYTKTEIPGPVYVKIGLFQVDDVDPPSTHVFAKNLAKWEETYPNTKVLETQ</sequence>
<dbReference type="Proteomes" id="UP000289152">
    <property type="component" value="Unassembled WGS sequence"/>
</dbReference>
<accession>A0A4Q1BIG8</accession>
<evidence type="ECO:0000313" key="8">
    <source>
        <dbReference type="Proteomes" id="UP000289152"/>
    </source>
</evidence>
<proteinExistence type="inferred from homology"/>
<dbReference type="Pfam" id="PF04828">
    <property type="entry name" value="GFA"/>
    <property type="match status" value="1"/>
</dbReference>
<dbReference type="Gene3D" id="3.90.1590.10">
    <property type="entry name" value="glutathione-dependent formaldehyde- activating enzyme (gfa)"/>
    <property type="match status" value="1"/>
</dbReference>
<dbReference type="SUPFAM" id="SSF51316">
    <property type="entry name" value="Mss4-like"/>
    <property type="match status" value="1"/>
</dbReference>
<evidence type="ECO:0000256" key="1">
    <source>
        <dbReference type="ARBA" id="ARBA00005495"/>
    </source>
</evidence>
<evidence type="ECO:0000259" key="6">
    <source>
        <dbReference type="PROSITE" id="PS51891"/>
    </source>
</evidence>
<comment type="caution">
    <text evidence="7">The sequence shown here is derived from an EMBL/GenBank/DDBJ whole genome shotgun (WGS) entry which is preliminary data.</text>
</comment>
<gene>
    <name evidence="7" type="ORF">M231_05383</name>
</gene>
<organism evidence="7 8">
    <name type="scientific">Tremella mesenterica</name>
    <name type="common">Jelly fungus</name>
    <dbReference type="NCBI Taxonomy" id="5217"/>
    <lineage>
        <taxon>Eukaryota</taxon>
        <taxon>Fungi</taxon>
        <taxon>Dikarya</taxon>
        <taxon>Basidiomycota</taxon>
        <taxon>Agaricomycotina</taxon>
        <taxon>Tremellomycetes</taxon>
        <taxon>Tremellales</taxon>
        <taxon>Tremellaceae</taxon>
        <taxon>Tremella</taxon>
    </lineage>
</organism>
<dbReference type="InParanoid" id="A0A4Q1BIG8"/>
<dbReference type="PROSITE" id="PS51891">
    <property type="entry name" value="CENP_V_GFA"/>
    <property type="match status" value="1"/>
</dbReference>
<evidence type="ECO:0000256" key="3">
    <source>
        <dbReference type="ARBA" id="ARBA00022833"/>
    </source>
</evidence>
<keyword evidence="4" id="KW-0456">Lyase</keyword>
<dbReference type="EMBL" id="SDIL01000070">
    <property type="protein sequence ID" value="RXK37396.1"/>
    <property type="molecule type" value="Genomic_DNA"/>
</dbReference>
<dbReference type="GO" id="GO:0046872">
    <property type="term" value="F:metal ion binding"/>
    <property type="evidence" value="ECO:0007669"/>
    <property type="project" value="UniProtKB-KW"/>
</dbReference>
<feature type="region of interest" description="Disordered" evidence="5">
    <location>
        <begin position="1"/>
        <end position="22"/>
    </location>
</feature>
<dbReference type="GO" id="GO:0016846">
    <property type="term" value="F:carbon-sulfur lyase activity"/>
    <property type="evidence" value="ECO:0007669"/>
    <property type="project" value="InterPro"/>
</dbReference>
<keyword evidence="8" id="KW-1185">Reference proteome</keyword>
<keyword evidence="2" id="KW-0479">Metal-binding</keyword>
<dbReference type="PANTHER" id="PTHR33337:SF40">
    <property type="entry name" value="CENP-V_GFA DOMAIN-CONTAINING PROTEIN-RELATED"/>
    <property type="match status" value="1"/>
</dbReference>
<dbReference type="AlphaFoldDB" id="A0A4Q1BIG8"/>
<evidence type="ECO:0000256" key="4">
    <source>
        <dbReference type="ARBA" id="ARBA00023239"/>
    </source>
</evidence>
<evidence type="ECO:0000313" key="7">
    <source>
        <dbReference type="EMBL" id="RXK37396.1"/>
    </source>
</evidence>
<feature type="domain" description="CENP-V/GFA" evidence="6">
    <location>
        <begin position="1"/>
        <end position="95"/>
    </location>
</feature>
<keyword evidence="3" id="KW-0862">Zinc</keyword>